<evidence type="ECO:0000313" key="4">
    <source>
        <dbReference type="Proteomes" id="UP000322976"/>
    </source>
</evidence>
<comment type="similarity">
    <text evidence="1">Belongs to the peptidase M20A family.</text>
</comment>
<evidence type="ECO:0000256" key="1">
    <source>
        <dbReference type="PIRNR" id="PIRNR037226"/>
    </source>
</evidence>
<dbReference type="AlphaFoldDB" id="A0A5D8QH83"/>
<accession>A0A5D8QH83</accession>
<feature type="domain" description="Peptidase M20 dimerisation" evidence="2">
    <location>
        <begin position="175"/>
        <end position="257"/>
    </location>
</feature>
<organism evidence="3 4">
    <name type="scientific">Calorimonas adulescens</name>
    <dbReference type="NCBI Taxonomy" id="2606906"/>
    <lineage>
        <taxon>Bacteria</taxon>
        <taxon>Bacillati</taxon>
        <taxon>Bacillota</taxon>
        <taxon>Clostridia</taxon>
        <taxon>Thermoanaerobacterales</taxon>
        <taxon>Thermoanaerobacteraceae</taxon>
        <taxon>Calorimonas</taxon>
    </lineage>
</organism>
<dbReference type="PANTHER" id="PTHR30575">
    <property type="entry name" value="PEPTIDASE M20"/>
    <property type="match status" value="1"/>
</dbReference>
<dbReference type="GO" id="GO:0005737">
    <property type="term" value="C:cytoplasm"/>
    <property type="evidence" value="ECO:0007669"/>
    <property type="project" value="TreeGrafter"/>
</dbReference>
<reference evidence="3 4" key="1">
    <citation type="submission" date="2019-08" db="EMBL/GenBank/DDBJ databases">
        <title>Calorimonas adulescens gen. nov., sp. nov., an anaerobic thermophilic bacterium from Sakhalin hot spring.</title>
        <authorList>
            <person name="Khomyakova M.A."/>
            <person name="Merkel A.Y."/>
            <person name="Novikov A."/>
            <person name="Bonch-Osmolovskaya E.A."/>
            <person name="Slobodkin A.I."/>
        </authorList>
    </citation>
    <scope>NUCLEOTIDE SEQUENCE [LARGE SCALE GENOMIC DNA]</scope>
    <source>
        <strain evidence="3 4">A05MB</strain>
    </source>
</reference>
<name>A0A5D8QH83_9THEO</name>
<dbReference type="SUPFAM" id="SSF55031">
    <property type="entry name" value="Bacterial exopeptidase dimerisation domain"/>
    <property type="match status" value="1"/>
</dbReference>
<dbReference type="InterPro" id="IPR011650">
    <property type="entry name" value="Peptidase_M20_dimer"/>
</dbReference>
<dbReference type="InterPro" id="IPR036264">
    <property type="entry name" value="Bact_exopeptidase_dim_dom"/>
</dbReference>
<proteinExistence type="inferred from homology"/>
<sequence>MDEIKKSIDDCIDGLRDELTSLSTFIHDNPELGNQEYKAAAILCDTLEKYGFSVERGYLGIETAFKADYGRRDEVSVAIMAEYDALPGLGHGCGHNLICAAAVGAAIALKPVADMFGGLVTVFGTPAEETNGAKVPMAAAGVFDPYDIAIMAHPSDKYCVYSSSLAMDALQFEYFGKAAHAASAPHEGINALDAVLQLFNGVNALRQQMEDGSRVHGIITDGGKAPNIIPDHAEARFYVRAKTRMKLDILREKVIRCARGAEMATGSRLEISNFEFSFDDMVTNRHLAETCKENLKRLGVHELSENDESMGSTDMGNVSHRVPSMHLYFRIVEPGTPGHSIEMCNASGSEEGINAMMIAAKALAMTATDVMRDEELRKRIRDEFTKNLK</sequence>
<dbReference type="PIRSF" id="PIRSF037226">
    <property type="entry name" value="Amidohydrolase_ACY1L2_prd"/>
    <property type="match status" value="1"/>
</dbReference>
<protein>
    <recommendedName>
        <fullName evidence="1">Peptidase M20 domain-containing protein 2</fullName>
    </recommendedName>
</protein>
<dbReference type="Pfam" id="PF07687">
    <property type="entry name" value="M20_dimer"/>
    <property type="match status" value="1"/>
</dbReference>
<evidence type="ECO:0000313" key="3">
    <source>
        <dbReference type="EMBL" id="TZE82923.1"/>
    </source>
</evidence>
<keyword evidence="4" id="KW-1185">Reference proteome</keyword>
<dbReference type="InterPro" id="IPR017144">
    <property type="entry name" value="Xaa-Arg_dipeptidase"/>
</dbReference>
<dbReference type="SUPFAM" id="SSF53187">
    <property type="entry name" value="Zn-dependent exopeptidases"/>
    <property type="match status" value="1"/>
</dbReference>
<dbReference type="InterPro" id="IPR017439">
    <property type="entry name" value="Amidohydrolase"/>
</dbReference>
<dbReference type="RefSeq" id="WP_149544482.1">
    <property type="nucleotide sequence ID" value="NZ_VTPS01000003.1"/>
</dbReference>
<dbReference type="InterPro" id="IPR052030">
    <property type="entry name" value="Peptidase_M20/M20A_hydrolases"/>
</dbReference>
<dbReference type="FunFam" id="3.30.70.360:FF:000004">
    <property type="entry name" value="Peptidase M20 domain-containing protein 2"/>
    <property type="match status" value="1"/>
</dbReference>
<dbReference type="GO" id="GO:0046657">
    <property type="term" value="P:folic acid catabolic process"/>
    <property type="evidence" value="ECO:0007669"/>
    <property type="project" value="TreeGrafter"/>
</dbReference>
<dbReference type="CDD" id="cd05672">
    <property type="entry name" value="M20_ACY1L2-like"/>
    <property type="match status" value="1"/>
</dbReference>
<gene>
    <name evidence="3" type="ORF">FWJ32_02925</name>
</gene>
<dbReference type="Pfam" id="PF01546">
    <property type="entry name" value="Peptidase_M20"/>
    <property type="match status" value="1"/>
</dbReference>
<dbReference type="PANTHER" id="PTHR30575:SF0">
    <property type="entry name" value="XAA-ARG DIPEPTIDASE"/>
    <property type="match status" value="1"/>
</dbReference>
<dbReference type="InterPro" id="IPR002933">
    <property type="entry name" value="Peptidase_M20"/>
</dbReference>
<dbReference type="Gene3D" id="3.30.70.360">
    <property type="match status" value="1"/>
</dbReference>
<dbReference type="Proteomes" id="UP000322976">
    <property type="component" value="Unassembled WGS sequence"/>
</dbReference>
<evidence type="ECO:0000259" key="2">
    <source>
        <dbReference type="Pfam" id="PF07687"/>
    </source>
</evidence>
<comment type="caution">
    <text evidence="3">The sequence shown here is derived from an EMBL/GenBank/DDBJ whole genome shotgun (WGS) entry which is preliminary data.</text>
</comment>
<dbReference type="Gene3D" id="3.40.630.10">
    <property type="entry name" value="Zn peptidases"/>
    <property type="match status" value="1"/>
</dbReference>
<dbReference type="EMBL" id="VTPS01000003">
    <property type="protein sequence ID" value="TZE82923.1"/>
    <property type="molecule type" value="Genomic_DNA"/>
</dbReference>
<dbReference type="NCBIfam" id="TIGR01891">
    <property type="entry name" value="amidohydrolases"/>
    <property type="match status" value="1"/>
</dbReference>
<dbReference type="GO" id="GO:0071713">
    <property type="term" value="F:para-aminobenzoyl-glutamate hydrolase activity"/>
    <property type="evidence" value="ECO:0007669"/>
    <property type="project" value="TreeGrafter"/>
</dbReference>
<dbReference type="GO" id="GO:0016805">
    <property type="term" value="F:dipeptidase activity"/>
    <property type="evidence" value="ECO:0007669"/>
    <property type="project" value="InterPro"/>
</dbReference>